<evidence type="ECO:0000313" key="1">
    <source>
        <dbReference type="EMBL" id="KAK9700348.1"/>
    </source>
</evidence>
<dbReference type="AlphaFoldDB" id="A0AAW1JA74"/>
<protein>
    <submittedName>
        <fullName evidence="1">Uncharacterized protein</fullName>
    </submittedName>
</protein>
<keyword evidence="2" id="KW-1185">Reference proteome</keyword>
<organism evidence="1 2">
    <name type="scientific">Popillia japonica</name>
    <name type="common">Japanese beetle</name>
    <dbReference type="NCBI Taxonomy" id="7064"/>
    <lineage>
        <taxon>Eukaryota</taxon>
        <taxon>Metazoa</taxon>
        <taxon>Ecdysozoa</taxon>
        <taxon>Arthropoda</taxon>
        <taxon>Hexapoda</taxon>
        <taxon>Insecta</taxon>
        <taxon>Pterygota</taxon>
        <taxon>Neoptera</taxon>
        <taxon>Endopterygota</taxon>
        <taxon>Coleoptera</taxon>
        <taxon>Polyphaga</taxon>
        <taxon>Scarabaeiformia</taxon>
        <taxon>Scarabaeidae</taxon>
        <taxon>Rutelinae</taxon>
        <taxon>Popillia</taxon>
    </lineage>
</organism>
<evidence type="ECO:0000313" key="2">
    <source>
        <dbReference type="Proteomes" id="UP001458880"/>
    </source>
</evidence>
<reference evidence="1 2" key="1">
    <citation type="journal article" date="2024" name="BMC Genomics">
        <title>De novo assembly and annotation of Popillia japonica's genome with initial clues to its potential as an invasive pest.</title>
        <authorList>
            <person name="Cucini C."/>
            <person name="Boschi S."/>
            <person name="Funari R."/>
            <person name="Cardaioli E."/>
            <person name="Iannotti N."/>
            <person name="Marturano G."/>
            <person name="Paoli F."/>
            <person name="Bruttini M."/>
            <person name="Carapelli A."/>
            <person name="Frati F."/>
            <person name="Nardi F."/>
        </authorList>
    </citation>
    <scope>NUCLEOTIDE SEQUENCE [LARGE SCALE GENOMIC DNA]</scope>
    <source>
        <strain evidence="1">DMR45628</strain>
    </source>
</reference>
<gene>
    <name evidence="1" type="ORF">QE152_g31304</name>
</gene>
<dbReference type="EMBL" id="JASPKY010000439">
    <property type="protein sequence ID" value="KAK9700348.1"/>
    <property type="molecule type" value="Genomic_DNA"/>
</dbReference>
<accession>A0AAW1JA74</accession>
<proteinExistence type="predicted"/>
<comment type="caution">
    <text evidence="1">The sequence shown here is derived from an EMBL/GenBank/DDBJ whole genome shotgun (WGS) entry which is preliminary data.</text>
</comment>
<sequence length="91" mass="10568">MQHFTAYLNNLHSIRQRRQFLSLLLREIFPDNYLKPSQPPIEPEHDLARVFEPEVAHCASQNDIQSTDIQSISTVIDVASTAPRRNSIRKR</sequence>
<name>A0AAW1JA74_POPJA</name>
<dbReference type="Proteomes" id="UP001458880">
    <property type="component" value="Unassembled WGS sequence"/>
</dbReference>